<evidence type="ECO:0000256" key="4">
    <source>
        <dbReference type="ARBA" id="ARBA00013795"/>
    </source>
</evidence>
<name>A0A395NVX6_TRIAR</name>
<dbReference type="GO" id="GO:0006506">
    <property type="term" value="P:GPI anchor biosynthetic process"/>
    <property type="evidence" value="ECO:0007669"/>
    <property type="project" value="UniProtKB-UniPathway"/>
</dbReference>
<dbReference type="GO" id="GO:0005789">
    <property type="term" value="C:endoplasmic reticulum membrane"/>
    <property type="evidence" value="ECO:0007669"/>
    <property type="project" value="UniProtKB-SubCell"/>
</dbReference>
<dbReference type="InterPro" id="IPR007315">
    <property type="entry name" value="PIG-V/Gpi18"/>
</dbReference>
<evidence type="ECO:0000259" key="16">
    <source>
        <dbReference type="PROSITE" id="PS50882"/>
    </source>
</evidence>
<dbReference type="CDD" id="cd21134">
    <property type="entry name" value="YTH"/>
    <property type="match status" value="1"/>
</dbReference>
<dbReference type="STRING" id="490622.A0A395NVX6"/>
<feature type="transmembrane region" description="Helical" evidence="15">
    <location>
        <begin position="12"/>
        <end position="35"/>
    </location>
</feature>
<evidence type="ECO:0000256" key="8">
    <source>
        <dbReference type="ARBA" id="ARBA00022692"/>
    </source>
</evidence>
<feature type="region of interest" description="Disordered" evidence="14">
    <location>
        <begin position="539"/>
        <end position="579"/>
    </location>
</feature>
<comment type="pathway">
    <text evidence="2">Glycolipid biosynthesis; glycosylphosphatidylinositol-anchor biosynthesis.</text>
</comment>
<evidence type="ECO:0000256" key="10">
    <source>
        <dbReference type="ARBA" id="ARBA00022989"/>
    </source>
</evidence>
<feature type="transmembrane region" description="Helical" evidence="15">
    <location>
        <begin position="200"/>
        <end position="227"/>
    </location>
</feature>
<evidence type="ECO:0000256" key="2">
    <source>
        <dbReference type="ARBA" id="ARBA00004687"/>
    </source>
</evidence>
<keyword evidence="10 15" id="KW-1133">Transmembrane helix</keyword>
<evidence type="ECO:0000256" key="5">
    <source>
        <dbReference type="ARBA" id="ARBA00022502"/>
    </source>
</evidence>
<dbReference type="InterPro" id="IPR007275">
    <property type="entry name" value="YTH_domain"/>
</dbReference>
<dbReference type="AlphaFoldDB" id="A0A395NVX6"/>
<keyword evidence="6 17" id="KW-0328">Glycosyltransferase</keyword>
<dbReference type="GO" id="GO:0000009">
    <property type="term" value="F:alpha-1,6-mannosyltransferase activity"/>
    <property type="evidence" value="ECO:0007669"/>
    <property type="project" value="InterPro"/>
</dbReference>
<dbReference type="PROSITE" id="PS50882">
    <property type="entry name" value="YTH"/>
    <property type="match status" value="1"/>
</dbReference>
<dbReference type="OrthoDB" id="10252502at2759"/>
<keyword evidence="9" id="KW-0256">Endoplasmic reticulum</keyword>
<dbReference type="GO" id="GO:0031501">
    <property type="term" value="C:mannosyltransferase complex"/>
    <property type="evidence" value="ECO:0007669"/>
    <property type="project" value="TreeGrafter"/>
</dbReference>
<evidence type="ECO:0000256" key="15">
    <source>
        <dbReference type="SAM" id="Phobius"/>
    </source>
</evidence>
<dbReference type="Pfam" id="PF04188">
    <property type="entry name" value="Mannosyl_trans2"/>
    <property type="match status" value="1"/>
</dbReference>
<evidence type="ECO:0000256" key="11">
    <source>
        <dbReference type="ARBA" id="ARBA00023136"/>
    </source>
</evidence>
<dbReference type="Pfam" id="PF04146">
    <property type="entry name" value="YTH"/>
    <property type="match status" value="1"/>
</dbReference>
<protein>
    <recommendedName>
        <fullName evidence="4">GPI mannosyltransferase 2</fullName>
    </recommendedName>
    <alternativeName>
        <fullName evidence="13">GPI mannosyltransferase II</fullName>
    </alternativeName>
    <alternativeName>
        <fullName evidence="12">Glycosylphosphatidylinositol-anchor biosynthesis protein 18</fullName>
    </alternativeName>
</protein>
<dbReference type="PANTHER" id="PTHR12468:SF2">
    <property type="entry name" value="GPI MANNOSYLTRANSFERASE 2"/>
    <property type="match status" value="1"/>
</dbReference>
<keyword evidence="18" id="KW-1185">Reference proteome</keyword>
<evidence type="ECO:0000256" key="6">
    <source>
        <dbReference type="ARBA" id="ARBA00022676"/>
    </source>
</evidence>
<evidence type="ECO:0000256" key="9">
    <source>
        <dbReference type="ARBA" id="ARBA00022824"/>
    </source>
</evidence>
<dbReference type="GO" id="GO:0003723">
    <property type="term" value="F:RNA binding"/>
    <property type="evidence" value="ECO:0007669"/>
    <property type="project" value="InterPro"/>
</dbReference>
<feature type="domain" description="YTH" evidence="16">
    <location>
        <begin position="604"/>
        <end position="738"/>
    </location>
</feature>
<dbReference type="Gene3D" id="3.10.590.10">
    <property type="entry name" value="ph1033 like domains"/>
    <property type="match status" value="1"/>
</dbReference>
<comment type="similarity">
    <text evidence="3">Belongs to the PIGV family.</text>
</comment>
<dbReference type="Proteomes" id="UP000266272">
    <property type="component" value="Unassembled WGS sequence"/>
</dbReference>
<feature type="transmembrane region" description="Helical" evidence="15">
    <location>
        <begin position="247"/>
        <end position="271"/>
    </location>
</feature>
<evidence type="ECO:0000256" key="14">
    <source>
        <dbReference type="SAM" id="MobiDB-lite"/>
    </source>
</evidence>
<keyword evidence="5" id="KW-0337">GPI-anchor biosynthesis</keyword>
<sequence>MKLIPYSESQPLRSLLAIFAAWKAFLLAIALGTAVSDDYDTSTSLFFEHVYGSGVKASPIATKLTRWDSLYFMQTAHDGYIYEQQWAFGAALPLAVRGILQPFKMLQLVGNAAIEPLVAIIFTTLSHLVAVLALHKLTLDLFNNKRLAFVAAVLHILSPAGLFLSAPCGESPFACLSFIGNLLFATGLQPNAATSKRILAFLGAGAFFGVSISFRSNGLISGVLFAVEATRSLFTLFRQPSFSRLAILASLIIGGLSIAAGSAVPQAVAWLRYCKSDLVGVEPRPWCSRLVPSIYTFVQEHYWNNGFLRYWTPNQLPLFLLASPVLILLIKSGLETLVAILAITHFHVQIITRMSSGYPIWYWWVANSLIDGKSQKTGSKIVVFMIIYATSTVSQEIQYDHKHDASNDIQESDSDLTLWLQHTGYFDVEHRRRILTALRELKALDEQRCEILAEIRAATDYIVSPCNPTTPQSSYSPSFSTAHQMDQSTLNGFSNYNNLLTSHAMSLRSSDKLYSSQISLVSSKRADSENGYMACIQQHRSSAQQAQPDTEAAASPFDSGYESQGAKSKSPASERTDETEACQNYGIDNKVSAQILKLTPKQGAQYFLVKSFNTTNVEMSQQDGLWITAAKNGPVFTHAFNQHKDVFLIFSVNKSKAFQGYARMTTAPHANIARAKWMASITWAASHPFRVEWLNTRSTEFWRMGDLKNPLKDGAPVFVGRDGQEYPESCGRKIIEILDRGSGRRSAASSSCVSRRGYNDAKLARSRPGPTVGKDEILAWQHEDLAEGDEPDLANTVPEPVCDMPLIEY</sequence>
<evidence type="ECO:0000256" key="7">
    <source>
        <dbReference type="ARBA" id="ARBA00022679"/>
    </source>
</evidence>
<dbReference type="EMBL" id="PXOA01000118">
    <property type="protein sequence ID" value="RFU80259.1"/>
    <property type="molecule type" value="Genomic_DNA"/>
</dbReference>
<evidence type="ECO:0000256" key="12">
    <source>
        <dbReference type="ARBA" id="ARBA00030161"/>
    </source>
</evidence>
<dbReference type="UniPathway" id="UPA00196"/>
<reference evidence="17 18" key="1">
    <citation type="journal article" date="2018" name="PLoS Pathog.">
        <title>Evolution of structural diversity of trichothecenes, a family of toxins produced by plant pathogenic and entomopathogenic fungi.</title>
        <authorList>
            <person name="Proctor R.H."/>
            <person name="McCormick S.P."/>
            <person name="Kim H.S."/>
            <person name="Cardoza R.E."/>
            <person name="Stanley A.M."/>
            <person name="Lindo L."/>
            <person name="Kelly A."/>
            <person name="Brown D.W."/>
            <person name="Lee T."/>
            <person name="Vaughan M.M."/>
            <person name="Alexander N.J."/>
            <person name="Busman M."/>
            <person name="Gutierrez S."/>
        </authorList>
    </citation>
    <scope>NUCLEOTIDE SEQUENCE [LARGE SCALE GENOMIC DNA]</scope>
    <source>
        <strain evidence="17 18">IBT 40837</strain>
    </source>
</reference>
<evidence type="ECO:0000313" key="18">
    <source>
        <dbReference type="Proteomes" id="UP000266272"/>
    </source>
</evidence>
<gene>
    <name evidence="17" type="ORF">TARUN_1935</name>
</gene>
<dbReference type="GO" id="GO:0004376">
    <property type="term" value="F:GPI mannosyltransferase activity"/>
    <property type="evidence" value="ECO:0007669"/>
    <property type="project" value="InterPro"/>
</dbReference>
<evidence type="ECO:0000256" key="3">
    <source>
        <dbReference type="ARBA" id="ARBA00008698"/>
    </source>
</evidence>
<accession>A0A395NVX6</accession>
<dbReference type="PANTHER" id="PTHR12468">
    <property type="entry name" value="GPI MANNOSYLTRANSFERASE 2"/>
    <property type="match status" value="1"/>
</dbReference>
<keyword evidence="11 15" id="KW-0472">Membrane</keyword>
<keyword evidence="7 17" id="KW-0808">Transferase</keyword>
<comment type="subcellular location">
    <subcellularLocation>
        <location evidence="1">Endoplasmic reticulum membrane</location>
        <topology evidence="1">Multi-pass membrane protein</topology>
    </subcellularLocation>
</comment>
<feature type="transmembrane region" description="Helical" evidence="15">
    <location>
        <begin position="147"/>
        <end position="165"/>
    </location>
</feature>
<feature type="transmembrane region" description="Helical" evidence="15">
    <location>
        <begin position="113"/>
        <end position="135"/>
    </location>
</feature>
<feature type="compositionally biased region" description="Polar residues" evidence="14">
    <location>
        <begin position="561"/>
        <end position="571"/>
    </location>
</feature>
<evidence type="ECO:0000313" key="17">
    <source>
        <dbReference type="EMBL" id="RFU80259.1"/>
    </source>
</evidence>
<feature type="compositionally biased region" description="Polar residues" evidence="14">
    <location>
        <begin position="539"/>
        <end position="548"/>
    </location>
</feature>
<comment type="caution">
    <text evidence="17">The sequence shown here is derived from an EMBL/GenBank/DDBJ whole genome shotgun (WGS) entry which is preliminary data.</text>
</comment>
<evidence type="ECO:0000256" key="13">
    <source>
        <dbReference type="ARBA" id="ARBA00030415"/>
    </source>
</evidence>
<evidence type="ECO:0000256" key="1">
    <source>
        <dbReference type="ARBA" id="ARBA00004477"/>
    </source>
</evidence>
<proteinExistence type="inferred from homology"/>
<organism evidence="17 18">
    <name type="scientific">Trichoderma arundinaceum</name>
    <dbReference type="NCBI Taxonomy" id="490622"/>
    <lineage>
        <taxon>Eukaryota</taxon>
        <taxon>Fungi</taxon>
        <taxon>Dikarya</taxon>
        <taxon>Ascomycota</taxon>
        <taxon>Pezizomycotina</taxon>
        <taxon>Sordariomycetes</taxon>
        <taxon>Hypocreomycetidae</taxon>
        <taxon>Hypocreales</taxon>
        <taxon>Hypocreaceae</taxon>
        <taxon>Trichoderma</taxon>
    </lineage>
</organism>
<keyword evidence="8 15" id="KW-0812">Transmembrane</keyword>